<evidence type="ECO:0000256" key="8">
    <source>
        <dbReference type="SAM" id="Phobius"/>
    </source>
</evidence>
<keyword evidence="8" id="KW-0812">Transmembrane</keyword>
<dbReference type="PANTHER" id="PTHR24305:SF166">
    <property type="entry name" value="CYTOCHROME P450 12A4, MITOCHONDRIAL-RELATED"/>
    <property type="match status" value="1"/>
</dbReference>
<keyword evidence="8" id="KW-1133">Transmembrane helix</keyword>
<feature type="transmembrane region" description="Helical" evidence="8">
    <location>
        <begin position="9"/>
        <end position="34"/>
    </location>
</feature>
<dbReference type="GO" id="GO:0020037">
    <property type="term" value="F:heme binding"/>
    <property type="evidence" value="ECO:0007669"/>
    <property type="project" value="InterPro"/>
</dbReference>
<evidence type="ECO:0000256" key="7">
    <source>
        <dbReference type="RuleBase" id="RU000461"/>
    </source>
</evidence>
<evidence type="ECO:0000256" key="5">
    <source>
        <dbReference type="ARBA" id="ARBA00023004"/>
    </source>
</evidence>
<comment type="similarity">
    <text evidence="2 7">Belongs to the cytochrome P450 family.</text>
</comment>
<gene>
    <name evidence="9" type="ORF">FMEXI_4122</name>
</gene>
<evidence type="ECO:0000256" key="3">
    <source>
        <dbReference type="ARBA" id="ARBA00022617"/>
    </source>
</evidence>
<dbReference type="Pfam" id="PF00067">
    <property type="entry name" value="p450"/>
    <property type="match status" value="1"/>
</dbReference>
<dbReference type="GO" id="GO:0016705">
    <property type="term" value="F:oxidoreductase activity, acting on paired donors, with incorporation or reduction of molecular oxygen"/>
    <property type="evidence" value="ECO:0007669"/>
    <property type="project" value="InterPro"/>
</dbReference>
<dbReference type="Proteomes" id="UP000522262">
    <property type="component" value="Unassembled WGS sequence"/>
</dbReference>
<dbReference type="GO" id="GO:0005506">
    <property type="term" value="F:iron ion binding"/>
    <property type="evidence" value="ECO:0007669"/>
    <property type="project" value="InterPro"/>
</dbReference>
<dbReference type="GO" id="GO:0004497">
    <property type="term" value="F:monooxygenase activity"/>
    <property type="evidence" value="ECO:0007669"/>
    <property type="project" value="UniProtKB-KW"/>
</dbReference>
<dbReference type="PROSITE" id="PS00086">
    <property type="entry name" value="CYTOCHROME_P450"/>
    <property type="match status" value="1"/>
</dbReference>
<evidence type="ECO:0000256" key="2">
    <source>
        <dbReference type="ARBA" id="ARBA00010617"/>
    </source>
</evidence>
<keyword evidence="7 9" id="KW-0503">Monooxygenase</keyword>
<feature type="binding site" description="axial binding residue" evidence="6">
    <location>
        <position position="458"/>
    </location>
    <ligand>
        <name>heme</name>
        <dbReference type="ChEBI" id="CHEBI:30413"/>
    </ligand>
    <ligandPart>
        <name>Fe</name>
        <dbReference type="ChEBI" id="CHEBI:18248"/>
    </ligandPart>
</feature>
<protein>
    <submittedName>
        <fullName evidence="9">Benzoate 4-monooxygenase cytochrome P450</fullName>
    </submittedName>
</protein>
<dbReference type="InterPro" id="IPR017972">
    <property type="entry name" value="Cyt_P450_CS"/>
</dbReference>
<keyword evidence="5 6" id="KW-0408">Iron</keyword>
<proteinExistence type="inferred from homology"/>
<dbReference type="PRINTS" id="PR00385">
    <property type="entry name" value="P450"/>
</dbReference>
<keyword evidence="7" id="KW-0560">Oxidoreductase</keyword>
<dbReference type="AlphaFoldDB" id="A0A8H5J6R8"/>
<comment type="caution">
    <text evidence="9">The sequence shown here is derived from an EMBL/GenBank/DDBJ whole genome shotgun (WGS) entry which is preliminary data.</text>
</comment>
<dbReference type="InterPro" id="IPR001128">
    <property type="entry name" value="Cyt_P450"/>
</dbReference>
<evidence type="ECO:0000256" key="1">
    <source>
        <dbReference type="ARBA" id="ARBA00001971"/>
    </source>
</evidence>
<keyword evidence="8" id="KW-0472">Membrane</keyword>
<evidence type="ECO:0000313" key="9">
    <source>
        <dbReference type="EMBL" id="KAF5549870.1"/>
    </source>
</evidence>
<dbReference type="InterPro" id="IPR002401">
    <property type="entry name" value="Cyt_P450_E_grp-I"/>
</dbReference>
<dbReference type="InterPro" id="IPR036396">
    <property type="entry name" value="Cyt_P450_sf"/>
</dbReference>
<sequence>MPSPPEHTLFYTLTIQALFFTLAVVSIVLIYAWLMCHLGNSSLRHVPGPWYFKVSSIPLSMYEISCRRNDMILDMHKKYGPVVQIAPNEVSVADLEATRQIYGTKDRWAKSDYFDHFKGYGRRSIFATKPYEDHRIKRKYTSSFYQAKTIYKLLEIEEHIKSRSLAVLGQVHHGGDVDVFSLTSWYALDNITFLVFGPNHGTHSVDQTCTERSILEGLKHQQFIGPLRYRCPWLYNLASDLLQRLSSRLRYLSADEEFPAWCQKKFFAALKDAQLNGSHSLVRHLWELKEDGAHDASIDVPYMASAAEVLDNIDAAEATIAVTATYLIWKLTEAPEWQDKIRQELSALPKQDNGCPSFADIDTRVPSLEACLREVYRMHPSSSGKNERVVPLGGRKLAGVFVPEHTVVTSSVLALHYDGEVYSDPDRFLPSRWIDRSEEERKALDAQLIPFGYGGRTCLGKALATMELKVLIAGLYLEYESMATSATSVESMKQCSTHDAVPRGLKCVVKFRRMKENATLE</sequence>
<reference evidence="9 10" key="1">
    <citation type="submission" date="2020-05" db="EMBL/GenBank/DDBJ databases">
        <title>Identification and distribution of gene clusters putatively required for synthesis of sphingolipid metabolism inhibitors in phylogenetically diverse species of the filamentous fungus Fusarium.</title>
        <authorList>
            <person name="Kim H.-S."/>
            <person name="Busman M."/>
            <person name="Brown D.W."/>
            <person name="Divon H."/>
            <person name="Uhlig S."/>
            <person name="Proctor R.H."/>
        </authorList>
    </citation>
    <scope>NUCLEOTIDE SEQUENCE [LARGE SCALE GENOMIC DNA]</scope>
    <source>
        <strain evidence="9 10">NRRL 53147</strain>
    </source>
</reference>
<dbReference type="PRINTS" id="PR00463">
    <property type="entry name" value="EP450I"/>
</dbReference>
<keyword evidence="3 6" id="KW-0349">Heme</keyword>
<accession>A0A8H5J6R8</accession>
<evidence type="ECO:0000256" key="4">
    <source>
        <dbReference type="ARBA" id="ARBA00022723"/>
    </source>
</evidence>
<organism evidence="9 10">
    <name type="scientific">Fusarium mexicanum</name>
    <dbReference type="NCBI Taxonomy" id="751941"/>
    <lineage>
        <taxon>Eukaryota</taxon>
        <taxon>Fungi</taxon>
        <taxon>Dikarya</taxon>
        <taxon>Ascomycota</taxon>
        <taxon>Pezizomycotina</taxon>
        <taxon>Sordariomycetes</taxon>
        <taxon>Hypocreomycetidae</taxon>
        <taxon>Hypocreales</taxon>
        <taxon>Nectriaceae</taxon>
        <taxon>Fusarium</taxon>
        <taxon>Fusarium fujikuroi species complex</taxon>
    </lineage>
</organism>
<keyword evidence="10" id="KW-1185">Reference proteome</keyword>
<dbReference type="Gene3D" id="1.10.630.10">
    <property type="entry name" value="Cytochrome P450"/>
    <property type="match status" value="1"/>
</dbReference>
<dbReference type="SUPFAM" id="SSF48264">
    <property type="entry name" value="Cytochrome P450"/>
    <property type="match status" value="1"/>
</dbReference>
<evidence type="ECO:0000313" key="10">
    <source>
        <dbReference type="Proteomes" id="UP000522262"/>
    </source>
</evidence>
<dbReference type="EMBL" id="JAAOAM010000085">
    <property type="protein sequence ID" value="KAF5549870.1"/>
    <property type="molecule type" value="Genomic_DNA"/>
</dbReference>
<dbReference type="InterPro" id="IPR050121">
    <property type="entry name" value="Cytochrome_P450_monoxygenase"/>
</dbReference>
<keyword evidence="4 6" id="KW-0479">Metal-binding</keyword>
<name>A0A8H5J6R8_9HYPO</name>
<dbReference type="PANTHER" id="PTHR24305">
    <property type="entry name" value="CYTOCHROME P450"/>
    <property type="match status" value="1"/>
</dbReference>
<evidence type="ECO:0000256" key="6">
    <source>
        <dbReference type="PIRSR" id="PIRSR602401-1"/>
    </source>
</evidence>
<comment type="cofactor">
    <cofactor evidence="1 6">
        <name>heme</name>
        <dbReference type="ChEBI" id="CHEBI:30413"/>
    </cofactor>
</comment>